<dbReference type="KEGG" id="ahe:Arch_0199"/>
<protein>
    <recommendedName>
        <fullName evidence="6">Lipoprotein</fullName>
    </recommendedName>
</protein>
<dbReference type="PROSITE" id="PS51257">
    <property type="entry name" value="PROKAR_LIPOPROTEIN"/>
    <property type="match status" value="1"/>
</dbReference>
<name>D7BM11_ARCHD</name>
<feature type="region of interest" description="Disordered" evidence="1">
    <location>
        <begin position="231"/>
        <end position="327"/>
    </location>
</feature>
<keyword evidence="5" id="KW-1185">Reference proteome</keyword>
<feature type="signal peptide" evidence="3">
    <location>
        <begin position="1"/>
        <end position="29"/>
    </location>
</feature>
<accession>D7BM11</accession>
<dbReference type="AlphaFoldDB" id="D7BM11"/>
<dbReference type="EMBL" id="CP002045">
    <property type="protein sequence ID" value="ADH91960.1"/>
    <property type="molecule type" value="Genomic_DNA"/>
</dbReference>
<sequence>MVMTSQKRIARVKAVAIAAVALCAFSACHTDVGVGVKSDGSIKSVVTLNDSEGKLKAIGLGSSCEELASGVKTQIGITGGTFDVKDKSKEGKLSCEFTAESGKNMVDGKTLTETDKTFILSTQKASTAVPKEQLSMLKNFGKFTLTISMPGDIVKAEGAKIDGNLAMFSDLEKLATGFSVEGYKVGSGSIDDAKLGAAHSGIPTWVWIVSGTAIIALIVVLIVMFTRKKKTATPAESESPATTPLPEEVMPEAPAGNMAKAEETPTADAPVAEETPTADAPTMEETPAVEGMPAEAEPQPSMEDIMEDGLNKPGVQAGNIDDEPQMK</sequence>
<reference evidence="4 5" key="1">
    <citation type="journal article" date="2010" name="Stand. Genomic Sci.">
        <title>Complete genome sequence of Arcanobacterium haemolyticum type strain (11018).</title>
        <authorList>
            <person name="Yasawong M."/>
            <person name="Teshima H."/>
            <person name="Lapidus A."/>
            <person name="Nolan M."/>
            <person name="Lucas S."/>
            <person name="Glavina Del Rio T."/>
            <person name="Tice H."/>
            <person name="Cheng J."/>
            <person name="Bruce D."/>
            <person name="Detter C."/>
            <person name="Tapia R."/>
            <person name="Han C."/>
            <person name="Goodwin L."/>
            <person name="Pitluck S."/>
            <person name="Liolios K."/>
            <person name="Ivanova N."/>
            <person name="Mavromatis K."/>
            <person name="Mikhailova N."/>
            <person name="Pati A."/>
            <person name="Chen A."/>
            <person name="Palaniappan K."/>
            <person name="Land M."/>
            <person name="Hauser L."/>
            <person name="Chang Y."/>
            <person name="Jeffries C."/>
            <person name="Rohde M."/>
            <person name="Sikorski J."/>
            <person name="Pukall R."/>
            <person name="Goker M."/>
            <person name="Woyke T."/>
            <person name="Bristow J."/>
            <person name="Eisen J."/>
            <person name="Markowitz V."/>
            <person name="Hugenholtz P."/>
            <person name="Kyrpides N."/>
            <person name="Klenk H."/>
        </authorList>
    </citation>
    <scope>NUCLEOTIDE SEQUENCE [LARGE SCALE GENOMIC DNA]</scope>
    <source>
        <strain evidence="5">ATCC 9345 / DSM 20595 / CCUG 17215 / LMG 16163 / NBRC 15585 / NCTC 8452 / 11018</strain>
    </source>
</reference>
<gene>
    <name evidence="4" type="ordered locus">Arch_0199</name>
</gene>
<evidence type="ECO:0000256" key="3">
    <source>
        <dbReference type="SAM" id="SignalP"/>
    </source>
</evidence>
<evidence type="ECO:0008006" key="6">
    <source>
        <dbReference type="Google" id="ProtNLM"/>
    </source>
</evidence>
<evidence type="ECO:0000256" key="1">
    <source>
        <dbReference type="SAM" id="MobiDB-lite"/>
    </source>
</evidence>
<organism evidence="4 5">
    <name type="scientific">Arcanobacterium haemolyticum (strain ATCC 9345 / DSM 20595 / CCM 5947 / CCUG 17215 / LMG 16163 / NBRC 15585 / NCTC 8452 / 11018)</name>
    <dbReference type="NCBI Taxonomy" id="644284"/>
    <lineage>
        <taxon>Bacteria</taxon>
        <taxon>Bacillati</taxon>
        <taxon>Actinomycetota</taxon>
        <taxon>Actinomycetes</taxon>
        <taxon>Actinomycetales</taxon>
        <taxon>Actinomycetaceae</taxon>
        <taxon>Arcanobacterium</taxon>
    </lineage>
</organism>
<keyword evidence="2" id="KW-1133">Transmembrane helix</keyword>
<dbReference type="Proteomes" id="UP000000376">
    <property type="component" value="Chromosome"/>
</dbReference>
<evidence type="ECO:0000256" key="2">
    <source>
        <dbReference type="SAM" id="Phobius"/>
    </source>
</evidence>
<keyword evidence="3" id="KW-0732">Signal</keyword>
<dbReference type="STRING" id="644284.Arch_0199"/>
<feature type="chain" id="PRO_5038418267" description="Lipoprotein" evidence="3">
    <location>
        <begin position="30"/>
        <end position="327"/>
    </location>
</feature>
<keyword evidence="2" id="KW-0472">Membrane</keyword>
<proteinExistence type="predicted"/>
<evidence type="ECO:0000313" key="4">
    <source>
        <dbReference type="EMBL" id="ADH91960.1"/>
    </source>
</evidence>
<dbReference type="eggNOG" id="COG3170">
    <property type="taxonomic scope" value="Bacteria"/>
</dbReference>
<dbReference type="HOGENOM" id="CLU_849002_0_0_11"/>
<evidence type="ECO:0000313" key="5">
    <source>
        <dbReference type="Proteomes" id="UP000000376"/>
    </source>
</evidence>
<feature type="transmembrane region" description="Helical" evidence="2">
    <location>
        <begin position="205"/>
        <end position="225"/>
    </location>
</feature>
<keyword evidence="2" id="KW-0812">Transmembrane</keyword>